<dbReference type="Gene3D" id="3.30.420.150">
    <property type="entry name" value="Exopolyphosphatase. Domain 2"/>
    <property type="match status" value="1"/>
</dbReference>
<name>A0ABT9IPB8_9MICC</name>
<dbReference type="Proteomes" id="UP001232725">
    <property type="component" value="Unassembled WGS sequence"/>
</dbReference>
<dbReference type="PANTHER" id="PTHR30005:SF13">
    <property type="entry name" value="EXOPOLYPHOSPHATASE 2"/>
    <property type="match status" value="1"/>
</dbReference>
<gene>
    <name evidence="3" type="ORF">Q9R02_09725</name>
</gene>
<sequence>MSAVAQSATGGEARRVTEHDLDTLSRQLGRPVRDVVEISARCVCGNPLVAATAPRLSTGTPFPTTFYLTHPVITSAVSRLEAAGRMNEMNDRLAADPELAAAHRAAHEAYLAARAEIGRTSGVGEVPEIDGISAGGMPERVKCLHVLVGHSLAAGSGVNPLGDEALGGIAEWWTVERCHCDGAWDTSGQAPEKDLSRHGPQGRPDLVGRPAPRRSTTRRVAAIDCGTNSIRLLIADRDAKGRLEDIERRMRVVRLGQDVDKTGKFAPEALERTFAAAEEYAALIAGHPEPTADGGTTHLTPADIRFVATSATRDARNRELFLEGIRERLGVEVEVISGDEEAALSFAGAASVLPPRGSELTLVVDLGGGSTEFVVGDDDGVQAARSVDIGCVRLTERHLRSDPPTAEEIAAAEVDVNAAIDLVLETVPLGRASAVVGVAGSITTITAFALGLEQYDSSLIHGSRHSLDAFRDACDRLLAMSHNERAALGFMHPGRVDVIGAGALVWRTILSRLEELSGGSLTEAVTSEHDILDGIALSID</sequence>
<dbReference type="InterPro" id="IPR050273">
    <property type="entry name" value="GppA/Ppx_hydrolase"/>
</dbReference>
<evidence type="ECO:0000256" key="1">
    <source>
        <dbReference type="SAM" id="MobiDB-lite"/>
    </source>
</evidence>
<evidence type="ECO:0000313" key="3">
    <source>
        <dbReference type="EMBL" id="MDP5227429.1"/>
    </source>
</evidence>
<dbReference type="Gene3D" id="3.30.420.40">
    <property type="match status" value="1"/>
</dbReference>
<accession>A0ABT9IPB8</accession>
<dbReference type="InterPro" id="IPR043129">
    <property type="entry name" value="ATPase_NBD"/>
</dbReference>
<feature type="domain" description="Ppx/GppA phosphatase N-terminal" evidence="2">
    <location>
        <begin position="234"/>
        <end position="516"/>
    </location>
</feature>
<organism evidence="3 4">
    <name type="scientific">Arthrobacter horti</name>
    <dbReference type="NCBI Taxonomy" id="3068273"/>
    <lineage>
        <taxon>Bacteria</taxon>
        <taxon>Bacillati</taxon>
        <taxon>Actinomycetota</taxon>
        <taxon>Actinomycetes</taxon>
        <taxon>Micrococcales</taxon>
        <taxon>Micrococcaceae</taxon>
        <taxon>Arthrobacter</taxon>
    </lineage>
</organism>
<dbReference type="Pfam" id="PF02541">
    <property type="entry name" value="Ppx-GppA"/>
    <property type="match status" value="1"/>
</dbReference>
<dbReference type="CDD" id="cd24119">
    <property type="entry name" value="ASKHA_NBD_MtPPX2-like"/>
    <property type="match status" value="1"/>
</dbReference>
<dbReference type="SUPFAM" id="SSF53067">
    <property type="entry name" value="Actin-like ATPase domain"/>
    <property type="match status" value="2"/>
</dbReference>
<dbReference type="PANTHER" id="PTHR30005">
    <property type="entry name" value="EXOPOLYPHOSPHATASE"/>
    <property type="match status" value="1"/>
</dbReference>
<protein>
    <submittedName>
        <fullName evidence="3">DUF501 domain-containing protein</fullName>
    </submittedName>
</protein>
<keyword evidence="4" id="KW-1185">Reference proteome</keyword>
<feature type="region of interest" description="Disordered" evidence="1">
    <location>
        <begin position="186"/>
        <end position="216"/>
    </location>
</feature>
<proteinExistence type="predicted"/>
<evidence type="ECO:0000259" key="2">
    <source>
        <dbReference type="Pfam" id="PF02541"/>
    </source>
</evidence>
<comment type="caution">
    <text evidence="3">The sequence shown here is derived from an EMBL/GenBank/DDBJ whole genome shotgun (WGS) entry which is preliminary data.</text>
</comment>
<dbReference type="InterPro" id="IPR007511">
    <property type="entry name" value="DUF501"/>
</dbReference>
<reference evidence="3 4" key="1">
    <citation type="submission" date="2023-08" db="EMBL/GenBank/DDBJ databases">
        <title>Arthrobacter horti sp. nov., isolated from forest soil.</title>
        <authorList>
            <person name="Park M."/>
        </authorList>
    </citation>
    <scope>NUCLEOTIDE SEQUENCE [LARGE SCALE GENOMIC DNA]</scope>
    <source>
        <strain evidence="3 4">YJM1</strain>
    </source>
</reference>
<dbReference type="Pfam" id="PF04417">
    <property type="entry name" value="DUF501"/>
    <property type="match status" value="1"/>
</dbReference>
<dbReference type="InterPro" id="IPR003695">
    <property type="entry name" value="Ppx_GppA_N"/>
</dbReference>
<evidence type="ECO:0000313" key="4">
    <source>
        <dbReference type="Proteomes" id="UP001232725"/>
    </source>
</evidence>
<dbReference type="EMBL" id="JAVALS010000005">
    <property type="protein sequence ID" value="MDP5227429.1"/>
    <property type="molecule type" value="Genomic_DNA"/>
</dbReference>